<feature type="compositionally biased region" description="Low complexity" evidence="1">
    <location>
        <begin position="142"/>
        <end position="160"/>
    </location>
</feature>
<feature type="region of interest" description="Disordered" evidence="1">
    <location>
        <begin position="142"/>
        <end position="168"/>
    </location>
</feature>
<evidence type="ECO:0000313" key="2">
    <source>
        <dbReference type="EMBL" id="KAK3256173.1"/>
    </source>
</evidence>
<dbReference type="SUPFAM" id="SSF48403">
    <property type="entry name" value="Ankyrin repeat"/>
    <property type="match status" value="1"/>
</dbReference>
<protein>
    <recommendedName>
        <fullName evidence="4">ANK_REP_REGION domain-containing protein</fullName>
    </recommendedName>
</protein>
<name>A0AAE0KPQ0_9CHLO</name>
<reference evidence="2 3" key="1">
    <citation type="journal article" date="2015" name="Genome Biol. Evol.">
        <title>Comparative Genomics of a Bacterivorous Green Alga Reveals Evolutionary Causalities and Consequences of Phago-Mixotrophic Mode of Nutrition.</title>
        <authorList>
            <person name="Burns J.A."/>
            <person name="Paasch A."/>
            <person name="Narechania A."/>
            <person name="Kim E."/>
        </authorList>
    </citation>
    <scope>NUCLEOTIDE SEQUENCE [LARGE SCALE GENOMIC DNA]</scope>
    <source>
        <strain evidence="2 3">PLY_AMNH</strain>
    </source>
</reference>
<evidence type="ECO:0000256" key="1">
    <source>
        <dbReference type="SAM" id="MobiDB-lite"/>
    </source>
</evidence>
<evidence type="ECO:0008006" key="4">
    <source>
        <dbReference type="Google" id="ProtNLM"/>
    </source>
</evidence>
<dbReference type="InterPro" id="IPR002110">
    <property type="entry name" value="Ankyrin_rpt"/>
</dbReference>
<dbReference type="EMBL" id="LGRX02021912">
    <property type="protein sequence ID" value="KAK3256173.1"/>
    <property type="molecule type" value="Genomic_DNA"/>
</dbReference>
<sequence length="342" mass="36770">WQDFPLDLQDHNGRTLLHHSCRSPEPNAFPRLLARGAGCQLVDVAGRGALEWAMASGQLDKAVALLRWPERAAGCCPGADAAVRKQAGIRLDVESLASNSDVAPRTVIGSDRSAGSRSVLDTRPLQGFSQMSGTVLHYASPGAPSHSAGASASASWWQPSAPKPRRAPEKTVWDELLTGAQRRANERRTVVGRWRVALNAARWLRVAAERFAPPEASAPPEVSAVLQLTNQVAGCRRTPLTPHKEGALRQRGLVDESAPLGTAHSRRAARKANLRSISSGTWRVLQAQHSALEHGWPLLHESCLRGDGELLMELCTHGGDVNAGVTMASDTVGRVRTHQGFP</sequence>
<proteinExistence type="predicted"/>
<dbReference type="SMART" id="SM00248">
    <property type="entry name" value="ANK"/>
    <property type="match status" value="2"/>
</dbReference>
<evidence type="ECO:0000313" key="3">
    <source>
        <dbReference type="Proteomes" id="UP001190700"/>
    </source>
</evidence>
<gene>
    <name evidence="2" type="ORF">CYMTET_34678</name>
</gene>
<dbReference type="InterPro" id="IPR036770">
    <property type="entry name" value="Ankyrin_rpt-contain_sf"/>
</dbReference>
<accession>A0AAE0KPQ0</accession>
<organism evidence="2 3">
    <name type="scientific">Cymbomonas tetramitiformis</name>
    <dbReference type="NCBI Taxonomy" id="36881"/>
    <lineage>
        <taxon>Eukaryota</taxon>
        <taxon>Viridiplantae</taxon>
        <taxon>Chlorophyta</taxon>
        <taxon>Pyramimonadophyceae</taxon>
        <taxon>Pyramimonadales</taxon>
        <taxon>Pyramimonadaceae</taxon>
        <taxon>Cymbomonas</taxon>
    </lineage>
</organism>
<dbReference type="Gene3D" id="1.25.40.20">
    <property type="entry name" value="Ankyrin repeat-containing domain"/>
    <property type="match status" value="1"/>
</dbReference>
<keyword evidence="3" id="KW-1185">Reference proteome</keyword>
<feature type="non-terminal residue" evidence="2">
    <location>
        <position position="1"/>
    </location>
</feature>
<comment type="caution">
    <text evidence="2">The sequence shown here is derived from an EMBL/GenBank/DDBJ whole genome shotgun (WGS) entry which is preliminary data.</text>
</comment>
<dbReference type="Proteomes" id="UP001190700">
    <property type="component" value="Unassembled WGS sequence"/>
</dbReference>
<dbReference type="AlphaFoldDB" id="A0AAE0KPQ0"/>